<evidence type="ECO:0008006" key="3">
    <source>
        <dbReference type="Google" id="ProtNLM"/>
    </source>
</evidence>
<dbReference type="RefSeq" id="WP_209629195.1">
    <property type="nucleotide sequence ID" value="NZ_PRDG01000009.1"/>
</dbReference>
<reference evidence="1 2" key="1">
    <citation type="submission" date="2018-02" db="EMBL/GenBank/DDBJ databases">
        <title>Draft genome sequence of Streptococcus oricebi CCUG 70868T type strain.</title>
        <authorList>
            <person name="Mendez V."/>
            <person name="Salva-Serra F."/>
            <person name="Jaen-Luchoro D."/>
            <person name="Gonzales-Siles L."/>
            <person name="Karlsson R."/>
            <person name="Engstrom-Jakobsson H."/>
            <person name="Busquets A."/>
            <person name="Gomila M."/>
            <person name="Pineiro-Iglesias B."/>
            <person name="Bennasar-Figueras A."/>
            <person name="Seeger M."/>
            <person name="Moore E."/>
        </authorList>
    </citation>
    <scope>NUCLEOTIDE SEQUENCE [LARGE SCALE GENOMIC DNA]</scope>
    <source>
        <strain evidence="1 2">CCUG 70868</strain>
    </source>
</reference>
<name>A0ABS5B667_9STRE</name>
<dbReference type="Proteomes" id="UP001519296">
    <property type="component" value="Unassembled WGS sequence"/>
</dbReference>
<dbReference type="EMBL" id="PRDG01000009">
    <property type="protein sequence ID" value="MBP2624332.1"/>
    <property type="molecule type" value="Genomic_DNA"/>
</dbReference>
<evidence type="ECO:0000313" key="1">
    <source>
        <dbReference type="EMBL" id="MBP2624332.1"/>
    </source>
</evidence>
<proteinExistence type="predicted"/>
<accession>A0ABS5B667</accession>
<keyword evidence="2" id="KW-1185">Reference proteome</keyword>
<sequence>MLITEYGGSRLESDYKSANTIRLEGELKAIEAKISALRTSSGFLADVSADTIKESYEGDAGELYGNKYDELTEKEKSDIQSYKKAFMDKKTDLLGVAKGEIAYLETQRFLVNASLTISRISDAAEAERQRAERAKNQKK</sequence>
<organism evidence="1 2">
    <name type="scientific">Streptococcus oricebi</name>
    <dbReference type="NCBI Taxonomy" id="1547447"/>
    <lineage>
        <taxon>Bacteria</taxon>
        <taxon>Bacillati</taxon>
        <taxon>Bacillota</taxon>
        <taxon>Bacilli</taxon>
        <taxon>Lactobacillales</taxon>
        <taxon>Streptococcaceae</taxon>
        <taxon>Streptococcus</taxon>
    </lineage>
</organism>
<evidence type="ECO:0000313" key="2">
    <source>
        <dbReference type="Proteomes" id="UP001519296"/>
    </source>
</evidence>
<comment type="caution">
    <text evidence="1">The sequence shown here is derived from an EMBL/GenBank/DDBJ whole genome shotgun (WGS) entry which is preliminary data.</text>
</comment>
<protein>
    <recommendedName>
        <fullName evidence="3">DUF5082 domain-containing protein</fullName>
    </recommendedName>
</protein>
<gene>
    <name evidence="1" type="ORF">C4K46_10455</name>
</gene>